<evidence type="ECO:0000256" key="8">
    <source>
        <dbReference type="SAM" id="Phobius"/>
    </source>
</evidence>
<dbReference type="PANTHER" id="PTHR43343:SF3">
    <property type="entry name" value="PROTEASE DO-LIKE 8, CHLOROPLASTIC"/>
    <property type="match status" value="1"/>
</dbReference>
<dbReference type="GO" id="GO:0008233">
    <property type="term" value="F:peptidase activity"/>
    <property type="evidence" value="ECO:0007669"/>
    <property type="project" value="UniProtKB-KW"/>
</dbReference>
<keyword evidence="5" id="KW-0378">Hydrolase</keyword>
<dbReference type="NCBIfam" id="NF033740">
    <property type="entry name" value="MarP_fam_protase"/>
    <property type="match status" value="1"/>
</dbReference>
<dbReference type="InterPro" id="IPR047680">
    <property type="entry name" value="MarP-like"/>
</dbReference>
<dbReference type="Pfam" id="PF13365">
    <property type="entry name" value="Trypsin_2"/>
    <property type="match status" value="1"/>
</dbReference>
<dbReference type="SUPFAM" id="SSF50494">
    <property type="entry name" value="Trypsin-like serine proteases"/>
    <property type="match status" value="1"/>
</dbReference>
<comment type="caution">
    <text evidence="9">The sequence shown here is derived from an EMBL/GenBank/DDBJ whole genome shotgun (WGS) entry which is preliminary data.</text>
</comment>
<dbReference type="InterPro" id="IPR043504">
    <property type="entry name" value="Peptidase_S1_PA_chymotrypsin"/>
</dbReference>
<evidence type="ECO:0000256" key="6">
    <source>
        <dbReference type="ARBA" id="ARBA00022989"/>
    </source>
</evidence>
<dbReference type="InterPro" id="IPR051201">
    <property type="entry name" value="Chloro_Bact_Ser_Proteases"/>
</dbReference>
<dbReference type="InterPro" id="IPR001940">
    <property type="entry name" value="Peptidase_S1C"/>
</dbReference>
<evidence type="ECO:0000256" key="5">
    <source>
        <dbReference type="ARBA" id="ARBA00022801"/>
    </source>
</evidence>
<evidence type="ECO:0000256" key="1">
    <source>
        <dbReference type="ARBA" id="ARBA00004141"/>
    </source>
</evidence>
<feature type="transmembrane region" description="Helical" evidence="8">
    <location>
        <begin position="15"/>
        <end position="34"/>
    </location>
</feature>
<comment type="subcellular location">
    <subcellularLocation>
        <location evidence="1">Membrane</location>
        <topology evidence="1">Multi-pass membrane protein</topology>
    </subcellularLocation>
</comment>
<dbReference type="PRINTS" id="PR00834">
    <property type="entry name" value="PROTEASES2C"/>
</dbReference>
<feature type="transmembrane region" description="Helical" evidence="8">
    <location>
        <begin position="76"/>
        <end position="96"/>
    </location>
</feature>
<gene>
    <name evidence="9" type="ORF">GCM10022200_08700</name>
</gene>
<dbReference type="GO" id="GO:0006508">
    <property type="term" value="P:proteolysis"/>
    <property type="evidence" value="ECO:0007669"/>
    <property type="project" value="UniProtKB-KW"/>
</dbReference>
<proteinExistence type="inferred from homology"/>
<keyword evidence="7 8" id="KW-0472">Membrane</keyword>
<keyword evidence="6 8" id="KW-1133">Transmembrane helix</keyword>
<evidence type="ECO:0000256" key="2">
    <source>
        <dbReference type="ARBA" id="ARBA00010541"/>
    </source>
</evidence>
<sequence>MWSAPPAVRRPHPEAPLLVVDVLLVLLLIAGLVVGIRRGLAGSAGVLIGLIAGVLLAFWLVPILGAVWPWPEWRMLALLVAVLVIVGAATAIGAAIGRAVRRGVGATPLRTIDSVLGGVFGLVVALLSVSLVGSTVAAMAPPPIAAAISSSTVLQTVDRFTPRPVSEALARVRAAVLDDGLPRLGRLFEVGPTPLAPPADLGDPDLTVASASVARISGNAYACGTSMTGSGFVVATDRVVTNAHVVAGVEVPVVQLPGEAAREGRIVYFDPIDDLAVIAVDALGVAPLSMGETLAPGAAAVVQGYPYGGPFTMTSAQVLTAGTVTVPDIYADTGNPREVYALAAEVRPGNSGGPLLTADGTVAGVVFARADGDDQRGYAMTMAELLPVATQAAGLSASVATGACTT</sequence>
<dbReference type="Pfam" id="PF02674">
    <property type="entry name" value="Colicin_V"/>
    <property type="match status" value="1"/>
</dbReference>
<protein>
    <submittedName>
        <fullName evidence="9">MarP family serine protease</fullName>
    </submittedName>
</protein>
<dbReference type="EMBL" id="BAAAYU010000001">
    <property type="protein sequence ID" value="GAA3628454.1"/>
    <property type="molecule type" value="Genomic_DNA"/>
</dbReference>
<evidence type="ECO:0000313" key="10">
    <source>
        <dbReference type="Proteomes" id="UP001501697"/>
    </source>
</evidence>
<dbReference type="InterPro" id="IPR009003">
    <property type="entry name" value="Peptidase_S1_PA"/>
</dbReference>
<dbReference type="InterPro" id="IPR003825">
    <property type="entry name" value="Colicin-V_CvpA"/>
</dbReference>
<evidence type="ECO:0000313" key="9">
    <source>
        <dbReference type="EMBL" id="GAA3628454.1"/>
    </source>
</evidence>
<evidence type="ECO:0000256" key="7">
    <source>
        <dbReference type="ARBA" id="ARBA00023136"/>
    </source>
</evidence>
<feature type="transmembrane region" description="Helical" evidence="8">
    <location>
        <begin position="46"/>
        <end position="70"/>
    </location>
</feature>
<reference evidence="10" key="1">
    <citation type="journal article" date="2019" name="Int. J. Syst. Evol. Microbiol.">
        <title>The Global Catalogue of Microorganisms (GCM) 10K type strain sequencing project: providing services to taxonomists for standard genome sequencing and annotation.</title>
        <authorList>
            <consortium name="The Broad Institute Genomics Platform"/>
            <consortium name="The Broad Institute Genome Sequencing Center for Infectious Disease"/>
            <person name="Wu L."/>
            <person name="Ma J."/>
        </authorList>
    </citation>
    <scope>NUCLEOTIDE SEQUENCE [LARGE SCALE GENOMIC DNA]</scope>
    <source>
        <strain evidence="10">JCM 16544</strain>
    </source>
</reference>
<accession>A0ABP7AB96</accession>
<comment type="similarity">
    <text evidence="2">Belongs to the peptidase S1C family.</text>
</comment>
<feature type="transmembrane region" description="Helical" evidence="8">
    <location>
        <begin position="116"/>
        <end position="140"/>
    </location>
</feature>
<dbReference type="Gene3D" id="2.40.10.10">
    <property type="entry name" value="Trypsin-like serine proteases"/>
    <property type="match status" value="2"/>
</dbReference>
<organism evidence="9 10">
    <name type="scientific">Microbacterium awajiense</name>
    <dbReference type="NCBI Taxonomy" id="415214"/>
    <lineage>
        <taxon>Bacteria</taxon>
        <taxon>Bacillati</taxon>
        <taxon>Actinomycetota</taxon>
        <taxon>Actinomycetes</taxon>
        <taxon>Micrococcales</taxon>
        <taxon>Microbacteriaceae</taxon>
        <taxon>Microbacterium</taxon>
    </lineage>
</organism>
<evidence type="ECO:0000256" key="4">
    <source>
        <dbReference type="ARBA" id="ARBA00022692"/>
    </source>
</evidence>
<keyword evidence="3 9" id="KW-0645">Protease</keyword>
<keyword evidence="10" id="KW-1185">Reference proteome</keyword>
<name>A0ABP7AB96_9MICO</name>
<dbReference type="PANTHER" id="PTHR43343">
    <property type="entry name" value="PEPTIDASE S12"/>
    <property type="match status" value="1"/>
</dbReference>
<evidence type="ECO:0000256" key="3">
    <source>
        <dbReference type="ARBA" id="ARBA00022670"/>
    </source>
</evidence>
<dbReference type="Proteomes" id="UP001501697">
    <property type="component" value="Unassembled WGS sequence"/>
</dbReference>
<keyword evidence="4 8" id="KW-0812">Transmembrane</keyword>